<name>S4XSF6_SORCE</name>
<organism evidence="1 2">
    <name type="scientific">Sorangium cellulosum So0157-2</name>
    <dbReference type="NCBI Taxonomy" id="1254432"/>
    <lineage>
        <taxon>Bacteria</taxon>
        <taxon>Pseudomonadati</taxon>
        <taxon>Myxococcota</taxon>
        <taxon>Polyangia</taxon>
        <taxon>Polyangiales</taxon>
        <taxon>Polyangiaceae</taxon>
        <taxon>Sorangium</taxon>
    </lineage>
</organism>
<sequence length="56" mass="6429">MPQYIDFRLAAPLELLQGGQQMPPVRRDVGHEGRSRLPDPLQVVLQLIEERHGQSR</sequence>
<dbReference type="AlphaFoldDB" id="S4XSF6"/>
<reference evidence="1 2" key="1">
    <citation type="journal article" date="2013" name="Sci. Rep.">
        <title>Extraordinary expansion of a Sorangium cellulosum genome from an alkaline milieu.</title>
        <authorList>
            <person name="Han K."/>
            <person name="Li Z.F."/>
            <person name="Peng R."/>
            <person name="Zhu L.P."/>
            <person name="Zhou T."/>
            <person name="Wang L.G."/>
            <person name="Li S.G."/>
            <person name="Zhang X.B."/>
            <person name="Hu W."/>
            <person name="Wu Z.H."/>
            <person name="Qin N."/>
            <person name="Li Y.Z."/>
        </authorList>
    </citation>
    <scope>NUCLEOTIDE SEQUENCE [LARGE SCALE GENOMIC DNA]</scope>
    <source>
        <strain evidence="1 2">So0157-2</strain>
    </source>
</reference>
<protein>
    <submittedName>
        <fullName evidence="1">Uncharacterized protein</fullName>
    </submittedName>
</protein>
<gene>
    <name evidence="1" type="ORF">SCE1572_13435</name>
</gene>
<accession>S4XSF6</accession>
<evidence type="ECO:0000313" key="1">
    <source>
        <dbReference type="EMBL" id="AGP35439.1"/>
    </source>
</evidence>
<dbReference type="Proteomes" id="UP000014803">
    <property type="component" value="Chromosome"/>
</dbReference>
<dbReference type="KEGG" id="scu:SCE1572_13435"/>
<dbReference type="EMBL" id="CP003969">
    <property type="protein sequence ID" value="AGP35439.1"/>
    <property type="molecule type" value="Genomic_DNA"/>
</dbReference>
<evidence type="ECO:0000313" key="2">
    <source>
        <dbReference type="Proteomes" id="UP000014803"/>
    </source>
</evidence>
<proteinExistence type="predicted"/>
<dbReference type="HOGENOM" id="CLU_3011953_0_0_7"/>